<evidence type="ECO:0000313" key="2">
    <source>
        <dbReference type="Proteomes" id="UP000186817"/>
    </source>
</evidence>
<dbReference type="AlphaFoldDB" id="A0A1Q9CMZ6"/>
<dbReference type="OrthoDB" id="409976at2759"/>
<dbReference type="Proteomes" id="UP000186817">
    <property type="component" value="Unassembled WGS sequence"/>
</dbReference>
<comment type="caution">
    <text evidence="1">The sequence shown here is derived from an EMBL/GenBank/DDBJ whole genome shotgun (WGS) entry which is preliminary data.</text>
</comment>
<protein>
    <submittedName>
        <fullName evidence="1">Uncharacterized protein</fullName>
    </submittedName>
</protein>
<gene>
    <name evidence="1" type="ORF">AK812_SmicGene34840</name>
</gene>
<reference evidence="1 2" key="1">
    <citation type="submission" date="2016-02" db="EMBL/GenBank/DDBJ databases">
        <title>Genome analysis of coral dinoflagellate symbionts highlights evolutionary adaptations to a symbiotic lifestyle.</title>
        <authorList>
            <person name="Aranda M."/>
            <person name="Li Y."/>
            <person name="Liew Y.J."/>
            <person name="Baumgarten S."/>
            <person name="Simakov O."/>
            <person name="Wilson M."/>
            <person name="Piel J."/>
            <person name="Ashoor H."/>
            <person name="Bougouffa S."/>
            <person name="Bajic V.B."/>
            <person name="Ryu T."/>
            <person name="Ravasi T."/>
            <person name="Bayer T."/>
            <person name="Micklem G."/>
            <person name="Kim H."/>
            <person name="Bhak J."/>
            <person name="Lajeunesse T.C."/>
            <person name="Voolstra C.R."/>
        </authorList>
    </citation>
    <scope>NUCLEOTIDE SEQUENCE [LARGE SCALE GENOMIC DNA]</scope>
    <source>
        <strain evidence="1 2">CCMP2467</strain>
    </source>
</reference>
<sequence length="386" mass="44022">MGVVQTPVKLVNVIVGDLPTHETGDFYLTVETGSNPPQITAVVENAEPKFVKFPDEMLIKIRDSSLESNVRFCLKKLNALGSQELCEAYVSPKMLLFWMEQEESVRVRMEPVDRAHTFALPTWILIDVIEYGQMHADHDITIYDFRQKKTSQNSEVKVHPTYKSFKSEYSLMDPAGLQAQEPDEDLVGWIDWASRRKLRYVGQLVSLLMLVSFSFLFSRYYCLSCYEKYETITLLKMADAEFPVKPAIAREFKYQCGLSMNLVQRIMDEDVMHLPGVGEPKVDAKKCEVTYEEVKAICNDLPVGALEPTIPVEIPVAGWKFGLPCFPPLCIVHHHLHDAGMYHTIFVVVMCIIIFSVWLAFTLSIMKLERDLISRNKRALAKEGGE</sequence>
<proteinExistence type="predicted"/>
<dbReference type="EMBL" id="LSRX01001052">
    <property type="protein sequence ID" value="OLP84298.1"/>
    <property type="molecule type" value="Genomic_DNA"/>
</dbReference>
<accession>A0A1Q9CMZ6</accession>
<keyword evidence="2" id="KW-1185">Reference proteome</keyword>
<name>A0A1Q9CMZ6_SYMMI</name>
<evidence type="ECO:0000313" key="1">
    <source>
        <dbReference type="EMBL" id="OLP84298.1"/>
    </source>
</evidence>
<organism evidence="1 2">
    <name type="scientific">Symbiodinium microadriaticum</name>
    <name type="common">Dinoflagellate</name>
    <name type="synonym">Zooxanthella microadriatica</name>
    <dbReference type="NCBI Taxonomy" id="2951"/>
    <lineage>
        <taxon>Eukaryota</taxon>
        <taxon>Sar</taxon>
        <taxon>Alveolata</taxon>
        <taxon>Dinophyceae</taxon>
        <taxon>Suessiales</taxon>
        <taxon>Symbiodiniaceae</taxon>
        <taxon>Symbiodinium</taxon>
    </lineage>
</organism>